<comment type="domain">
    <text evidence="8">The N-terminal domain is essential for RNAP assembly and basal transcription, whereas the C-terminal domain is involved in interaction with transcriptional regulators and with upstream promoter elements.</text>
</comment>
<dbReference type="Gene3D" id="3.30.1360.10">
    <property type="entry name" value="RNA polymerase, RBP11-like subunit"/>
    <property type="match status" value="1"/>
</dbReference>
<evidence type="ECO:0000256" key="1">
    <source>
        <dbReference type="ARBA" id="ARBA00004026"/>
    </source>
</evidence>
<organism evidence="10">
    <name type="scientific">Ophioglossum hongii</name>
    <dbReference type="NCBI Taxonomy" id="3238578"/>
    <lineage>
        <taxon>Eukaryota</taxon>
        <taxon>Viridiplantae</taxon>
        <taxon>Streptophyta</taxon>
        <taxon>Embryophyta</taxon>
        <taxon>Tracheophyta</taxon>
        <taxon>Polypodiopsida</taxon>
        <taxon>Ophioglossidae</taxon>
        <taxon>Ophioglossales</taxon>
        <taxon>Ophioglossaceae</taxon>
        <taxon>Ophioglossoideae</taxon>
        <taxon>Ophioglossum</taxon>
    </lineage>
</organism>
<evidence type="ECO:0000259" key="9">
    <source>
        <dbReference type="SMART" id="SM00662"/>
    </source>
</evidence>
<dbReference type="GO" id="GO:0000428">
    <property type="term" value="C:DNA-directed RNA polymerase complex"/>
    <property type="evidence" value="ECO:0007669"/>
    <property type="project" value="UniProtKB-KW"/>
</dbReference>
<evidence type="ECO:0000256" key="6">
    <source>
        <dbReference type="ARBA" id="ARBA00023163"/>
    </source>
</evidence>
<dbReference type="SUPFAM" id="SSF47789">
    <property type="entry name" value="C-terminal domain of RNA polymerase alpha subunit"/>
    <property type="match status" value="1"/>
</dbReference>
<dbReference type="GO" id="GO:0009507">
    <property type="term" value="C:chloroplast"/>
    <property type="evidence" value="ECO:0007669"/>
    <property type="project" value="UniProtKB-SubCell"/>
</dbReference>
<dbReference type="HAMAP" id="MF_00059">
    <property type="entry name" value="RNApol_bact_RpoA"/>
    <property type="match status" value="1"/>
</dbReference>
<comment type="similarity">
    <text evidence="2 8">Belongs to the RNA polymerase alpha chain family.</text>
</comment>
<dbReference type="EMBL" id="PQ140141">
    <property type="protein sequence ID" value="XDR06676.1"/>
    <property type="molecule type" value="Genomic_DNA"/>
</dbReference>
<reference evidence="10" key="1">
    <citation type="submission" date="2024-07" db="EMBL/GenBank/DDBJ databases">
        <authorList>
            <person name="Jiangping S."/>
            <person name="Xinsheng Q."/>
            <person name="Yuehong Y."/>
            <person name="Minyu L."/>
        </authorList>
    </citation>
    <scope>NUCLEOTIDE SEQUENCE</scope>
</reference>
<dbReference type="InterPro" id="IPR036643">
    <property type="entry name" value="RNApol_insert_sf"/>
</dbReference>
<evidence type="ECO:0000256" key="5">
    <source>
        <dbReference type="ARBA" id="ARBA00022695"/>
    </source>
</evidence>
<dbReference type="SMART" id="SM00662">
    <property type="entry name" value="RPOLD"/>
    <property type="match status" value="1"/>
</dbReference>
<dbReference type="InterPro" id="IPR011262">
    <property type="entry name" value="DNA-dir_RNA_pol_insert"/>
</dbReference>
<comment type="subunit">
    <text evidence="8">In plastids the minimal PEP RNA polymerase catalytic core is composed of four subunits: alpha, beta, beta', and beta''. When a (nuclear-encoded) sigma factor is associated with the core the holoenzyme is formed, which can initiate transcription.</text>
</comment>
<dbReference type="GO" id="GO:0006351">
    <property type="term" value="P:DNA-templated transcription"/>
    <property type="evidence" value="ECO:0007669"/>
    <property type="project" value="UniProtKB-UniRule"/>
</dbReference>
<dbReference type="FunFam" id="2.170.120.12:FF:000001">
    <property type="entry name" value="DNA-directed RNA polymerase subunit alpha"/>
    <property type="match status" value="1"/>
</dbReference>
<feature type="region of interest" description="Alpha N-terminal domain (alpha-NTD)" evidence="8">
    <location>
        <begin position="1"/>
        <end position="270"/>
    </location>
</feature>
<evidence type="ECO:0000256" key="7">
    <source>
        <dbReference type="ARBA" id="ARBA00048552"/>
    </source>
</evidence>
<dbReference type="InterPro" id="IPR011263">
    <property type="entry name" value="DNA-dir_RNA_pol_RpoA/D/Rpb3"/>
</dbReference>
<dbReference type="AlphaFoldDB" id="A0AB39U2U4"/>
<dbReference type="SUPFAM" id="SSF56553">
    <property type="entry name" value="Insert subdomain of RNA polymerase alpha subunit"/>
    <property type="match status" value="1"/>
</dbReference>
<keyword evidence="4 8" id="KW-0808">Transferase</keyword>
<dbReference type="GO" id="GO:0003677">
    <property type="term" value="F:DNA binding"/>
    <property type="evidence" value="ECO:0007669"/>
    <property type="project" value="UniProtKB-UniRule"/>
</dbReference>
<dbReference type="Gene3D" id="1.10.150.20">
    <property type="entry name" value="5' to 3' exonuclease, C-terminal subdomain"/>
    <property type="match status" value="1"/>
</dbReference>
<keyword evidence="3 8" id="KW-0240">DNA-directed RNA polymerase</keyword>
<evidence type="ECO:0000256" key="4">
    <source>
        <dbReference type="ARBA" id="ARBA00022679"/>
    </source>
</evidence>
<dbReference type="NCBIfam" id="TIGR02027">
    <property type="entry name" value="rpoA"/>
    <property type="match status" value="1"/>
</dbReference>
<accession>A0AB39U2U4</accession>
<dbReference type="Pfam" id="PF01193">
    <property type="entry name" value="RNA_pol_L"/>
    <property type="match status" value="1"/>
</dbReference>
<dbReference type="EMBL" id="PQ140142">
    <property type="protein sequence ID" value="XDR06760.1"/>
    <property type="molecule type" value="Genomic_DNA"/>
</dbReference>
<evidence type="ECO:0000313" key="10">
    <source>
        <dbReference type="EMBL" id="XDR06760.1"/>
    </source>
</evidence>
<dbReference type="GO" id="GO:0046983">
    <property type="term" value="F:protein dimerization activity"/>
    <property type="evidence" value="ECO:0007669"/>
    <property type="project" value="InterPro"/>
</dbReference>
<keyword evidence="6 8" id="KW-0804">Transcription</keyword>
<dbReference type="Gene3D" id="2.170.120.12">
    <property type="entry name" value="DNA-directed RNA polymerase, insert domain"/>
    <property type="match status" value="1"/>
</dbReference>
<evidence type="ECO:0000256" key="2">
    <source>
        <dbReference type="ARBA" id="ARBA00007123"/>
    </source>
</evidence>
<feature type="domain" description="DNA-directed RNA polymerase RpoA/D/Rpb3-type" evidence="9">
    <location>
        <begin position="59"/>
        <end position="262"/>
    </location>
</feature>
<proteinExistence type="inferred from homology"/>
<gene>
    <name evidence="8 10" type="primary">rpoA</name>
</gene>
<comment type="subcellular location">
    <subcellularLocation>
        <location evidence="8">Plastid</location>
        <location evidence="8">Chloroplast</location>
    </subcellularLocation>
</comment>
<dbReference type="EC" id="2.7.7.6" evidence="8"/>
<comment type="function">
    <text evidence="1 8">DNA-dependent RNA polymerase catalyzes the transcription of DNA into RNA using the four ribonucleoside triphosphates as substrates.</text>
</comment>
<feature type="region of interest" description="Alpha C-terminal domain (alpha-CTD)" evidence="8">
    <location>
        <begin position="300"/>
        <end position="365"/>
    </location>
</feature>
<name>A0AB39U2U4_9MONI</name>
<dbReference type="Pfam" id="PF01000">
    <property type="entry name" value="RNA_pol_A_bac"/>
    <property type="match status" value="1"/>
</dbReference>
<dbReference type="InterPro" id="IPR011260">
    <property type="entry name" value="RNAP_asu_C"/>
</dbReference>
<dbReference type="CDD" id="cd06928">
    <property type="entry name" value="RNAP_alpha_NTD"/>
    <property type="match status" value="1"/>
</dbReference>
<dbReference type="Pfam" id="PF03118">
    <property type="entry name" value="RNA_pol_A_CTD"/>
    <property type="match status" value="1"/>
</dbReference>
<dbReference type="InterPro" id="IPR036603">
    <property type="entry name" value="RBP11-like"/>
</dbReference>
<evidence type="ECO:0000256" key="3">
    <source>
        <dbReference type="ARBA" id="ARBA00022478"/>
    </source>
</evidence>
<keyword evidence="10" id="KW-0934">Plastid</keyword>
<protein>
    <recommendedName>
        <fullName evidence="8">DNA-directed RNA polymerase subunit alpha</fullName>
        <shortName evidence="8">PEP</shortName>
        <ecNumber evidence="8">2.7.7.6</ecNumber>
    </recommendedName>
    <alternativeName>
        <fullName evidence="8">Plastid-encoded RNA polymerase subunit alpha</fullName>
        <shortName evidence="8">RNA polymerase subunit alpha</shortName>
    </alternativeName>
</protein>
<evidence type="ECO:0000256" key="8">
    <source>
        <dbReference type="HAMAP-Rule" id="MF_00059"/>
    </source>
</evidence>
<dbReference type="SUPFAM" id="SSF55257">
    <property type="entry name" value="RBP11-like subunits of RNA polymerase"/>
    <property type="match status" value="1"/>
</dbReference>
<dbReference type="GO" id="GO:0003899">
    <property type="term" value="F:DNA-directed RNA polymerase activity"/>
    <property type="evidence" value="ECO:0007669"/>
    <property type="project" value="UniProtKB-UniRule"/>
</dbReference>
<keyword evidence="10" id="KW-0150">Chloroplast</keyword>
<comment type="catalytic activity">
    <reaction evidence="7 8">
        <text>RNA(n) + a ribonucleoside 5'-triphosphate = RNA(n+1) + diphosphate</text>
        <dbReference type="Rhea" id="RHEA:21248"/>
        <dbReference type="Rhea" id="RHEA-COMP:14527"/>
        <dbReference type="Rhea" id="RHEA-COMP:17342"/>
        <dbReference type="ChEBI" id="CHEBI:33019"/>
        <dbReference type="ChEBI" id="CHEBI:61557"/>
        <dbReference type="ChEBI" id="CHEBI:140395"/>
        <dbReference type="EC" id="2.7.7.6"/>
    </reaction>
</comment>
<sequence length="365" mass="41438">MLPPCRIMGVDLPRRNVYNSLIHCIHEILFMIHDETPVPARILQWKCIESRVESKRLHYGRFAASPLCKGQASTVGIALRRALLGEVEGASITYAKSKGVIHEYSTLVGIRESIHDILINSKEIVFRSYSYETQKAFIYFTGPGNVTAGDISIPSTVHTIDTSQHIATVTRAITLDIELKIEKDRGYRTRNSRESQNGEFFVDAVFTPVRNANYSVHSFESGNEIREILFIEVWTNGGLTPEEALCEASRNLIDLFIPFSRVEIKNLVDETNGRNRSDRGYSPSRLAPIDTDVMAKELTFRQTSIDQLELPARAYNCLRKMNIHTISDLLNYSQEDLKRIRNLGNKSVEQVVKALEEHFAIKLPR</sequence>
<dbReference type="InterPro" id="IPR011773">
    <property type="entry name" value="DNA-dir_RpoA"/>
</dbReference>
<geneLocation type="chloroplast" evidence="10"/>
<keyword evidence="5 8" id="KW-0548">Nucleotidyltransferase</keyword>